<reference evidence="5 6" key="2">
    <citation type="submission" date="2019-03" db="EMBL/GenBank/DDBJ databases">
        <title>Draft Genome Sequences of Six Type Strains of the Genus Massilia.</title>
        <authorList>
            <person name="Miess H."/>
            <person name="Frediansyhah A."/>
            <person name="Gross H."/>
        </authorList>
    </citation>
    <scope>NUCLEOTIDE SEQUENCE [LARGE SCALE GENOMIC DNA]</scope>
    <source>
        <strain evidence="5 6">DSM 17505</strain>
    </source>
</reference>
<dbReference type="EMBL" id="CP038026">
    <property type="protein sequence ID" value="QBQ37521.1"/>
    <property type="molecule type" value="Genomic_DNA"/>
</dbReference>
<dbReference type="Pfam" id="PF00583">
    <property type="entry name" value="Acetyltransf_1"/>
    <property type="match status" value="1"/>
</dbReference>
<keyword evidence="1" id="KW-0808">Transferase</keyword>
<dbReference type="SUPFAM" id="SSF55729">
    <property type="entry name" value="Acyl-CoA N-acyltransferases (Nat)"/>
    <property type="match status" value="1"/>
</dbReference>
<dbReference type="PANTHER" id="PTHR43877">
    <property type="entry name" value="AMINOALKYLPHOSPHONATE N-ACETYLTRANSFERASE-RELATED-RELATED"/>
    <property type="match status" value="1"/>
</dbReference>
<dbReference type="Proteomes" id="UP000294359">
    <property type="component" value="Chromosome"/>
</dbReference>
<dbReference type="EMBL" id="BMWW01000004">
    <property type="protein sequence ID" value="GGY90907.1"/>
    <property type="molecule type" value="Genomic_DNA"/>
</dbReference>
<dbReference type="GO" id="GO:0016747">
    <property type="term" value="F:acyltransferase activity, transferring groups other than amino-acyl groups"/>
    <property type="evidence" value="ECO:0007669"/>
    <property type="project" value="InterPro"/>
</dbReference>
<dbReference type="PROSITE" id="PS51186">
    <property type="entry name" value="GNAT"/>
    <property type="match status" value="1"/>
</dbReference>
<dbReference type="PANTHER" id="PTHR43877:SF2">
    <property type="entry name" value="AMINOALKYLPHOSPHONATE N-ACETYLTRANSFERASE-RELATED"/>
    <property type="match status" value="1"/>
</dbReference>
<dbReference type="InterPro" id="IPR050832">
    <property type="entry name" value="Bact_Acetyltransf"/>
</dbReference>
<dbReference type="InterPro" id="IPR000182">
    <property type="entry name" value="GNAT_dom"/>
</dbReference>
<keyword evidence="2" id="KW-0012">Acyltransferase</keyword>
<protein>
    <submittedName>
        <fullName evidence="4">GCN5 family N-acetyltransferase</fullName>
    </submittedName>
    <submittedName>
        <fullName evidence="5">GNAT family N-acetyltransferase</fullName>
    </submittedName>
</protein>
<evidence type="ECO:0000256" key="2">
    <source>
        <dbReference type="ARBA" id="ARBA00023315"/>
    </source>
</evidence>
<gene>
    <name evidence="5" type="ORF">E1742_16110</name>
    <name evidence="4" type="ORF">GCM10007388_25210</name>
</gene>
<dbReference type="OrthoDB" id="9803233at2"/>
<evidence type="ECO:0000259" key="3">
    <source>
        <dbReference type="PROSITE" id="PS51186"/>
    </source>
</evidence>
<organism evidence="4 7">
    <name type="scientific">Pseudoduganella plicata</name>
    <dbReference type="NCBI Taxonomy" id="321984"/>
    <lineage>
        <taxon>Bacteria</taxon>
        <taxon>Pseudomonadati</taxon>
        <taxon>Pseudomonadota</taxon>
        <taxon>Betaproteobacteria</taxon>
        <taxon>Burkholderiales</taxon>
        <taxon>Oxalobacteraceae</taxon>
        <taxon>Telluria group</taxon>
        <taxon>Pseudoduganella</taxon>
    </lineage>
</organism>
<dbReference type="InterPro" id="IPR016181">
    <property type="entry name" value="Acyl_CoA_acyltransferase"/>
</dbReference>
<dbReference type="AlphaFoldDB" id="A0A4P7BFI9"/>
<dbReference type="Proteomes" id="UP000619512">
    <property type="component" value="Unassembled WGS sequence"/>
</dbReference>
<evidence type="ECO:0000256" key="1">
    <source>
        <dbReference type="ARBA" id="ARBA00022679"/>
    </source>
</evidence>
<dbReference type="RefSeq" id="WP_134386003.1">
    <property type="nucleotide sequence ID" value="NZ_BMWW01000004.1"/>
</dbReference>
<dbReference type="Gene3D" id="3.40.630.30">
    <property type="match status" value="1"/>
</dbReference>
<proteinExistence type="predicted"/>
<evidence type="ECO:0000313" key="4">
    <source>
        <dbReference type="EMBL" id="GGY90907.1"/>
    </source>
</evidence>
<evidence type="ECO:0000313" key="7">
    <source>
        <dbReference type="Proteomes" id="UP000619512"/>
    </source>
</evidence>
<evidence type="ECO:0000313" key="6">
    <source>
        <dbReference type="Proteomes" id="UP000294359"/>
    </source>
</evidence>
<dbReference type="CDD" id="cd04301">
    <property type="entry name" value="NAT_SF"/>
    <property type="match status" value="1"/>
</dbReference>
<reference evidence="4" key="1">
    <citation type="journal article" date="2014" name="Int. J. Syst. Evol. Microbiol.">
        <title>Complete genome sequence of Corynebacterium casei LMG S-19264T (=DSM 44701T), isolated from a smear-ripened cheese.</title>
        <authorList>
            <consortium name="US DOE Joint Genome Institute (JGI-PGF)"/>
            <person name="Walter F."/>
            <person name="Albersmeier A."/>
            <person name="Kalinowski J."/>
            <person name="Ruckert C."/>
        </authorList>
    </citation>
    <scope>NUCLEOTIDE SEQUENCE</scope>
    <source>
        <strain evidence="4">KCTC 12344</strain>
    </source>
</reference>
<keyword evidence="6" id="KW-1185">Reference proteome</keyword>
<reference evidence="4" key="3">
    <citation type="submission" date="2022-12" db="EMBL/GenBank/DDBJ databases">
        <authorList>
            <person name="Sun Q."/>
            <person name="Kim S."/>
        </authorList>
    </citation>
    <scope>NUCLEOTIDE SEQUENCE</scope>
    <source>
        <strain evidence="4">KCTC 12344</strain>
    </source>
</reference>
<evidence type="ECO:0000313" key="5">
    <source>
        <dbReference type="EMBL" id="QBQ37521.1"/>
    </source>
</evidence>
<feature type="domain" description="N-acetyltransferase" evidence="3">
    <location>
        <begin position="1"/>
        <end position="150"/>
    </location>
</feature>
<sequence length="184" mass="20990">MHVFLESPRQPDIVIPIKLLDEYQEPLYLLESHRGIDMDALCQPNVLFAVARDQVGTALACGALVLNDDYGELKRIFTLANHRGRGLARSVLTLLEEEGQRRRCSRIMLETGYLHADAIAFYERCGYQKRGPFGDYRSDPDSIFMQKLWNRPGEESNAHLILCNGSDPVRRDNLQSFDRGSLFC</sequence>
<accession>A0A4P7BFI9</accession>
<name>A0A4P7BFI9_9BURK</name>